<keyword evidence="4 6" id="KW-1133">Transmembrane helix</keyword>
<dbReference type="EMBL" id="HBHW01042818">
    <property type="protein sequence ID" value="CAE0065064.1"/>
    <property type="molecule type" value="Transcribed_RNA"/>
</dbReference>
<feature type="transmembrane region" description="Helical" evidence="6">
    <location>
        <begin position="140"/>
        <end position="158"/>
    </location>
</feature>
<evidence type="ECO:0000313" key="9">
    <source>
        <dbReference type="EMBL" id="CAE0065064.1"/>
    </source>
</evidence>
<feature type="transmembrane region" description="Helical" evidence="6">
    <location>
        <begin position="170"/>
        <end position="191"/>
    </location>
</feature>
<evidence type="ECO:0000256" key="6">
    <source>
        <dbReference type="SAM" id="Phobius"/>
    </source>
</evidence>
<keyword evidence="5 6" id="KW-0472">Membrane</keyword>
<name>A0A7S3A8J3_9RHOD</name>
<evidence type="ECO:0000256" key="2">
    <source>
        <dbReference type="ARBA" id="ARBA00022475"/>
    </source>
</evidence>
<feature type="domain" description="EamA" evidence="7">
    <location>
        <begin position="35"/>
        <end position="158"/>
    </location>
</feature>
<evidence type="ECO:0000256" key="3">
    <source>
        <dbReference type="ARBA" id="ARBA00022692"/>
    </source>
</evidence>
<dbReference type="PANTHER" id="PTHR42920">
    <property type="entry name" value="OS03G0707200 PROTEIN-RELATED"/>
    <property type="match status" value="1"/>
</dbReference>
<comment type="subcellular location">
    <subcellularLocation>
        <location evidence="1">Cell membrane</location>
        <topology evidence="1">Multi-pass membrane protein</topology>
    </subcellularLocation>
</comment>
<dbReference type="InterPro" id="IPR000620">
    <property type="entry name" value="EamA_dom"/>
</dbReference>
<organism evidence="8">
    <name type="scientific">Rhodosorus marinus</name>
    <dbReference type="NCBI Taxonomy" id="101924"/>
    <lineage>
        <taxon>Eukaryota</taxon>
        <taxon>Rhodophyta</taxon>
        <taxon>Stylonematophyceae</taxon>
        <taxon>Stylonematales</taxon>
        <taxon>Stylonemataceae</taxon>
        <taxon>Rhodosorus</taxon>
    </lineage>
</organism>
<dbReference type="InterPro" id="IPR037185">
    <property type="entry name" value="EmrE-like"/>
</dbReference>
<evidence type="ECO:0000256" key="5">
    <source>
        <dbReference type="ARBA" id="ARBA00023136"/>
    </source>
</evidence>
<evidence type="ECO:0000256" key="4">
    <source>
        <dbReference type="ARBA" id="ARBA00022989"/>
    </source>
</evidence>
<dbReference type="EMBL" id="HBHW01042817">
    <property type="protein sequence ID" value="CAE0065063.1"/>
    <property type="molecule type" value="Transcribed_RNA"/>
</dbReference>
<dbReference type="AlphaFoldDB" id="A0A7S3A8J3"/>
<sequence length="274" mass="29395">MSVGFVVVPCRLRRRRTLCVNVAVDDSRTAGRRLGSVALTSATVMWALSNAIQRHLLITGLNPSFVTAARFGGTGLLFLPSFRLRYFIPGLKLGLLSFCGNALLSMALRLTAASRASFFTSLSVVMTPLVEAAVRKEMPKPRHIYGSLISFLGIYFISREGLINSSISPLGDGLAFTAAFFFASYIVTLGIESPKYDTKGLTSAVRVCNGIICSSWALIVIALGLKSVSKGTAALNLDCSDIASLTPYPFLRQGSTVVVESILRSGVLVWTGRS</sequence>
<proteinExistence type="predicted"/>
<keyword evidence="3 6" id="KW-0812">Transmembrane</keyword>
<dbReference type="GO" id="GO:0005886">
    <property type="term" value="C:plasma membrane"/>
    <property type="evidence" value="ECO:0007669"/>
    <property type="project" value="UniProtKB-SubCell"/>
</dbReference>
<feature type="transmembrane region" description="Helical" evidence="6">
    <location>
        <begin position="86"/>
        <end position="104"/>
    </location>
</feature>
<evidence type="ECO:0000313" key="8">
    <source>
        <dbReference type="EMBL" id="CAE0065063.1"/>
    </source>
</evidence>
<dbReference type="Pfam" id="PF00892">
    <property type="entry name" value="EamA"/>
    <property type="match status" value="1"/>
</dbReference>
<accession>A0A7S3A8J3</accession>
<evidence type="ECO:0000256" key="1">
    <source>
        <dbReference type="ARBA" id="ARBA00004651"/>
    </source>
</evidence>
<reference evidence="8" key="1">
    <citation type="submission" date="2021-01" db="EMBL/GenBank/DDBJ databases">
        <authorList>
            <person name="Corre E."/>
            <person name="Pelletier E."/>
            <person name="Niang G."/>
            <person name="Scheremetjew M."/>
            <person name="Finn R."/>
            <person name="Kale V."/>
            <person name="Holt S."/>
            <person name="Cochrane G."/>
            <person name="Meng A."/>
            <person name="Brown T."/>
            <person name="Cohen L."/>
        </authorList>
    </citation>
    <scope>NUCLEOTIDE SEQUENCE</scope>
    <source>
        <strain evidence="8">CCMP 769</strain>
    </source>
</reference>
<dbReference type="InterPro" id="IPR051258">
    <property type="entry name" value="Diverse_Substrate_Transporter"/>
</dbReference>
<evidence type="ECO:0000259" key="7">
    <source>
        <dbReference type="Pfam" id="PF00892"/>
    </source>
</evidence>
<keyword evidence="2" id="KW-1003">Cell membrane</keyword>
<protein>
    <recommendedName>
        <fullName evidence="7">EamA domain-containing protein</fullName>
    </recommendedName>
</protein>
<dbReference type="SUPFAM" id="SSF103481">
    <property type="entry name" value="Multidrug resistance efflux transporter EmrE"/>
    <property type="match status" value="1"/>
</dbReference>
<dbReference type="PANTHER" id="PTHR42920:SF5">
    <property type="entry name" value="EAMA DOMAIN-CONTAINING PROTEIN"/>
    <property type="match status" value="1"/>
</dbReference>
<feature type="transmembrane region" description="Helical" evidence="6">
    <location>
        <begin position="203"/>
        <end position="225"/>
    </location>
</feature>
<gene>
    <name evidence="8" type="ORF">RMAR00112_LOCUS33135</name>
    <name evidence="9" type="ORF">RMAR00112_LOCUS33136</name>
</gene>